<gene>
    <name evidence="1" type="ORF">EYF80_006926</name>
</gene>
<dbReference type="AlphaFoldDB" id="A0A4Z2IYB2"/>
<dbReference type="Proteomes" id="UP000314294">
    <property type="component" value="Unassembled WGS sequence"/>
</dbReference>
<dbReference type="EMBL" id="SRLO01000036">
    <property type="protein sequence ID" value="TNN82969.1"/>
    <property type="molecule type" value="Genomic_DNA"/>
</dbReference>
<comment type="caution">
    <text evidence="1">The sequence shown here is derived from an EMBL/GenBank/DDBJ whole genome shotgun (WGS) entry which is preliminary data.</text>
</comment>
<reference evidence="1 2" key="1">
    <citation type="submission" date="2019-03" db="EMBL/GenBank/DDBJ databases">
        <title>First draft genome of Liparis tanakae, snailfish: a comprehensive survey of snailfish specific genes.</title>
        <authorList>
            <person name="Kim W."/>
            <person name="Song I."/>
            <person name="Jeong J.-H."/>
            <person name="Kim D."/>
            <person name="Kim S."/>
            <person name="Ryu S."/>
            <person name="Song J.Y."/>
            <person name="Lee S.K."/>
        </authorList>
    </citation>
    <scope>NUCLEOTIDE SEQUENCE [LARGE SCALE GENOMIC DNA]</scope>
    <source>
        <tissue evidence="1">Muscle</tissue>
    </source>
</reference>
<evidence type="ECO:0000313" key="1">
    <source>
        <dbReference type="EMBL" id="TNN82969.1"/>
    </source>
</evidence>
<organism evidence="1 2">
    <name type="scientific">Liparis tanakae</name>
    <name type="common">Tanaka's snailfish</name>
    <dbReference type="NCBI Taxonomy" id="230148"/>
    <lineage>
        <taxon>Eukaryota</taxon>
        <taxon>Metazoa</taxon>
        <taxon>Chordata</taxon>
        <taxon>Craniata</taxon>
        <taxon>Vertebrata</taxon>
        <taxon>Euteleostomi</taxon>
        <taxon>Actinopterygii</taxon>
        <taxon>Neopterygii</taxon>
        <taxon>Teleostei</taxon>
        <taxon>Neoteleostei</taxon>
        <taxon>Acanthomorphata</taxon>
        <taxon>Eupercaria</taxon>
        <taxon>Perciformes</taxon>
        <taxon>Cottioidei</taxon>
        <taxon>Cottales</taxon>
        <taxon>Liparidae</taxon>
        <taxon>Liparis</taxon>
    </lineage>
</organism>
<evidence type="ECO:0000313" key="2">
    <source>
        <dbReference type="Proteomes" id="UP000314294"/>
    </source>
</evidence>
<proteinExistence type="predicted"/>
<accession>A0A4Z2IYB2</accession>
<name>A0A4Z2IYB2_9TELE</name>
<sequence length="159" mass="17718">MSRGDSRSRRKSSCWERVAICSPSAAYCTREDRFSQNQRIDLGFISNASRVHLHSHRDFFLGVFFLPFLPPSSAVPSPPPAPPFSLSSSSLVQLRRGLELSLSRSPRSPSSRRDLPDSLLSRSLSLSLSRSFSLSFSLSAVMIRHVPSSVLSRLGLRER</sequence>
<protein>
    <submittedName>
        <fullName evidence="1">Uncharacterized protein</fullName>
    </submittedName>
</protein>
<keyword evidence="2" id="KW-1185">Reference proteome</keyword>